<organism evidence="2 3">
    <name type="scientific">Marinoscillum furvescens DSM 4134</name>
    <dbReference type="NCBI Taxonomy" id="1122208"/>
    <lineage>
        <taxon>Bacteria</taxon>
        <taxon>Pseudomonadati</taxon>
        <taxon>Bacteroidota</taxon>
        <taxon>Cytophagia</taxon>
        <taxon>Cytophagales</taxon>
        <taxon>Reichenbachiellaceae</taxon>
        <taxon>Marinoscillum</taxon>
    </lineage>
</organism>
<evidence type="ECO:0000256" key="1">
    <source>
        <dbReference type="SAM" id="SignalP"/>
    </source>
</evidence>
<dbReference type="EMBL" id="QREG01000001">
    <property type="protein sequence ID" value="REE05804.1"/>
    <property type="molecule type" value="Genomic_DNA"/>
</dbReference>
<dbReference type="OrthoDB" id="891525at2"/>
<dbReference type="AlphaFoldDB" id="A0A3D9LH41"/>
<gene>
    <name evidence="2" type="ORF">C7460_101323</name>
</gene>
<feature type="signal peptide" evidence="1">
    <location>
        <begin position="1"/>
        <end position="22"/>
    </location>
</feature>
<dbReference type="RefSeq" id="WP_115866303.1">
    <property type="nucleotide sequence ID" value="NZ_QREG01000001.1"/>
</dbReference>
<accession>A0A3D9LH41</accession>
<dbReference type="Proteomes" id="UP000256779">
    <property type="component" value="Unassembled WGS sequence"/>
</dbReference>
<reference evidence="2 3" key="1">
    <citation type="submission" date="2018-07" db="EMBL/GenBank/DDBJ databases">
        <title>Genomic Encyclopedia of Type Strains, Phase IV (KMG-IV): sequencing the most valuable type-strain genomes for metagenomic binning, comparative biology and taxonomic classification.</title>
        <authorList>
            <person name="Goeker M."/>
        </authorList>
    </citation>
    <scope>NUCLEOTIDE SEQUENCE [LARGE SCALE GENOMIC DNA]</scope>
    <source>
        <strain evidence="2 3">DSM 4134</strain>
    </source>
</reference>
<keyword evidence="1" id="KW-0732">Signal</keyword>
<evidence type="ECO:0008006" key="4">
    <source>
        <dbReference type="Google" id="ProtNLM"/>
    </source>
</evidence>
<protein>
    <recommendedName>
        <fullName evidence="4">Outer membrane protein with beta-barrel domain</fullName>
    </recommendedName>
</protein>
<evidence type="ECO:0000313" key="2">
    <source>
        <dbReference type="EMBL" id="REE05804.1"/>
    </source>
</evidence>
<comment type="caution">
    <text evidence="2">The sequence shown here is derived from an EMBL/GenBank/DDBJ whole genome shotgun (WGS) entry which is preliminary data.</text>
</comment>
<name>A0A3D9LH41_MARFU</name>
<feature type="chain" id="PRO_5017789133" description="Outer membrane protein with beta-barrel domain" evidence="1">
    <location>
        <begin position="23"/>
        <end position="368"/>
    </location>
</feature>
<proteinExistence type="predicted"/>
<evidence type="ECO:0000313" key="3">
    <source>
        <dbReference type="Proteomes" id="UP000256779"/>
    </source>
</evidence>
<sequence length="368" mass="41810">MKNTLLALLAAALLMLPAISKASGNESGDTVVIELNNKSKIMIYTEDRVALKDLEQYDLNKMITDLNQALKSKKIQKIEMEDANGKKYLKDTTIVFGEGKAKSKIRIGNLELLVDTDDWDDLEDEFDDDLPVKKYEFEEEPEKRTSHYFNVDVGLNNWMEDGVFPDAEGKSYGVKPWGSWYLGLNSVNRTWISGPLFLDWGLGVNWYNWKLQDADYQVVEGDERIEFVEPVDVDIEGIKSRLQATYANVTLVPMLDFAKGRRKVKNLERGSVNFRTYKKQGIRFGVGGYAGYRLGSNSKYVYKEDGDRQKDKDKGSFYLTNLRYGVRVQVGYKGLDLFAMYDLNDTFTSNRGPEGSNGLNAITFGITL</sequence>
<keyword evidence="3" id="KW-1185">Reference proteome</keyword>